<keyword evidence="8" id="KW-0460">Magnesium</keyword>
<evidence type="ECO:0000313" key="10">
    <source>
        <dbReference type="EMBL" id="KKP36439.1"/>
    </source>
</evidence>
<evidence type="ECO:0000256" key="1">
    <source>
        <dbReference type="ARBA" id="ARBA00013166"/>
    </source>
</evidence>
<dbReference type="Gene3D" id="2.40.50.140">
    <property type="entry name" value="Nucleic acid-binding proteins"/>
    <property type="match status" value="1"/>
</dbReference>
<dbReference type="PANTHER" id="PTHR42918:SF15">
    <property type="entry name" value="LYSINE--TRNA LIGASE, CHLOROPLASTIC_MITOCHONDRIAL"/>
    <property type="match status" value="1"/>
</dbReference>
<evidence type="ECO:0000256" key="8">
    <source>
        <dbReference type="RuleBase" id="RU000336"/>
    </source>
</evidence>
<evidence type="ECO:0000256" key="5">
    <source>
        <dbReference type="ARBA" id="ARBA00022840"/>
    </source>
</evidence>
<dbReference type="CDD" id="cd04322">
    <property type="entry name" value="LysRS_N"/>
    <property type="match status" value="1"/>
</dbReference>
<sequence length="481" mass="55943">MNKDILKAKLEKLANFKSAGIDPYPEKTNRSFTNNDALKKFSSIKKSIFLVGRIRSIREMGNVSFAHIQDETGKIQIFLSKENIGKEKYKFFIKNIDIGDFIEVKGNLFKTKSGEKTLKAENWKILSKALKPLPSEWYGFKDEDNKHRHRYLDILFNKEIKEIIKKKAVFWSAVREFHIKRGFLEVETPVLENTTGGADAKPFITHHNALDIDLYLRISAGELWQKRLMVAGFEKTFEIGRIFRNEGMSTEHLQDYTQCEAYSAYSNMEEMYKFLRDCYKFVAKKTFGTLKFNIRGFKVNLGKKWVLIDYAAEIKKQTKIDIWRATDKEIAKRLNELKMEFDANNKERMIDSLWKYSRKKIAGPAILINHPKRISPLAKADKKNPDIVKRFQFIIAGSEIGQGYSELNDPIDQRERFEAQQKLRDQGDEEAQMLDLEFVEALEYGMPPTAGHGFSERLFSFLANKSIKECQTFPLTKQRGK</sequence>
<dbReference type="Pfam" id="PF00152">
    <property type="entry name" value="tRNA-synt_2"/>
    <property type="match status" value="1"/>
</dbReference>
<evidence type="ECO:0000256" key="7">
    <source>
        <dbReference type="ARBA" id="ARBA00048573"/>
    </source>
</evidence>
<keyword evidence="3 8" id="KW-0479">Metal-binding</keyword>
<evidence type="ECO:0000256" key="2">
    <source>
        <dbReference type="ARBA" id="ARBA00022598"/>
    </source>
</evidence>
<comment type="cofactor">
    <cofactor evidence="8">
        <name>Mg(2+)</name>
        <dbReference type="ChEBI" id="CHEBI:18420"/>
    </cofactor>
    <text evidence="8">Binds 3 Mg(2+) ions per subunit.</text>
</comment>
<dbReference type="SUPFAM" id="SSF55681">
    <property type="entry name" value="Class II aaRS and biotin synthetases"/>
    <property type="match status" value="1"/>
</dbReference>
<dbReference type="GO" id="GO:0005829">
    <property type="term" value="C:cytosol"/>
    <property type="evidence" value="ECO:0007669"/>
    <property type="project" value="TreeGrafter"/>
</dbReference>
<dbReference type="AlphaFoldDB" id="A0A0F9YY80"/>
<accession>A0A0F9YY80</accession>
<dbReference type="PANTHER" id="PTHR42918">
    <property type="entry name" value="LYSYL-TRNA SYNTHETASE"/>
    <property type="match status" value="1"/>
</dbReference>
<keyword evidence="6 10" id="KW-0030">Aminoacyl-tRNA synthetase</keyword>
<comment type="caution">
    <text evidence="10">The sequence shown here is derived from an EMBL/GenBank/DDBJ whole genome shotgun (WGS) entry which is preliminary data.</text>
</comment>
<comment type="catalytic activity">
    <reaction evidence="7 8">
        <text>tRNA(Lys) + L-lysine + ATP = L-lysyl-tRNA(Lys) + AMP + diphosphate</text>
        <dbReference type="Rhea" id="RHEA:20792"/>
        <dbReference type="Rhea" id="RHEA-COMP:9696"/>
        <dbReference type="Rhea" id="RHEA-COMP:9697"/>
        <dbReference type="ChEBI" id="CHEBI:30616"/>
        <dbReference type="ChEBI" id="CHEBI:32551"/>
        <dbReference type="ChEBI" id="CHEBI:33019"/>
        <dbReference type="ChEBI" id="CHEBI:78442"/>
        <dbReference type="ChEBI" id="CHEBI:78529"/>
        <dbReference type="ChEBI" id="CHEBI:456215"/>
        <dbReference type="EC" id="6.1.1.6"/>
    </reaction>
</comment>
<dbReference type="NCBIfam" id="TIGR00499">
    <property type="entry name" value="lysS_bact"/>
    <property type="match status" value="1"/>
</dbReference>
<dbReference type="NCBIfam" id="NF001756">
    <property type="entry name" value="PRK00484.1"/>
    <property type="match status" value="1"/>
</dbReference>
<proteinExistence type="predicted"/>
<dbReference type="GO" id="GO:0046872">
    <property type="term" value="F:metal ion binding"/>
    <property type="evidence" value="ECO:0007669"/>
    <property type="project" value="UniProtKB-KW"/>
</dbReference>
<name>A0A0F9YY80_9BACT</name>
<dbReference type="GO" id="GO:0004824">
    <property type="term" value="F:lysine-tRNA ligase activity"/>
    <property type="evidence" value="ECO:0007669"/>
    <property type="project" value="UniProtKB-EC"/>
</dbReference>
<evidence type="ECO:0000256" key="6">
    <source>
        <dbReference type="ARBA" id="ARBA00023146"/>
    </source>
</evidence>
<dbReference type="SUPFAM" id="SSF50249">
    <property type="entry name" value="Nucleic acid-binding proteins"/>
    <property type="match status" value="1"/>
</dbReference>
<dbReference type="InterPro" id="IPR044136">
    <property type="entry name" value="Lys-tRNA-ligase_II_N"/>
</dbReference>
<dbReference type="InterPro" id="IPR004365">
    <property type="entry name" value="NA-bd_OB_tRNA"/>
</dbReference>
<dbReference type="EMBL" id="LBOK01000018">
    <property type="protein sequence ID" value="KKP36439.1"/>
    <property type="molecule type" value="Genomic_DNA"/>
</dbReference>
<feature type="domain" description="Aminoacyl-transfer RNA synthetases class-II family profile" evidence="9">
    <location>
        <begin position="172"/>
        <end position="474"/>
    </location>
</feature>
<dbReference type="Proteomes" id="UP000034349">
    <property type="component" value="Unassembled WGS sequence"/>
</dbReference>
<reference evidence="10 11" key="1">
    <citation type="journal article" date="2015" name="Nature">
        <title>rRNA introns, odd ribosomes, and small enigmatic genomes across a large radiation of phyla.</title>
        <authorList>
            <person name="Brown C.T."/>
            <person name="Hug L.A."/>
            <person name="Thomas B.C."/>
            <person name="Sharon I."/>
            <person name="Castelle C.J."/>
            <person name="Singh A."/>
            <person name="Wilkins M.J."/>
            <person name="Williams K.H."/>
            <person name="Banfield J.F."/>
        </authorList>
    </citation>
    <scope>NUCLEOTIDE SEQUENCE [LARGE SCALE GENOMIC DNA]</scope>
</reference>
<evidence type="ECO:0000313" key="11">
    <source>
        <dbReference type="Proteomes" id="UP000034349"/>
    </source>
</evidence>
<dbReference type="InterPro" id="IPR012340">
    <property type="entry name" value="NA-bd_OB-fold"/>
</dbReference>
<dbReference type="PROSITE" id="PS50862">
    <property type="entry name" value="AA_TRNA_LIGASE_II"/>
    <property type="match status" value="1"/>
</dbReference>
<dbReference type="PRINTS" id="PR00982">
    <property type="entry name" value="TRNASYNTHLYS"/>
</dbReference>
<evidence type="ECO:0000256" key="3">
    <source>
        <dbReference type="ARBA" id="ARBA00022723"/>
    </source>
</evidence>
<dbReference type="EC" id="6.1.1.6" evidence="1 8"/>
<dbReference type="GO" id="GO:0005524">
    <property type="term" value="F:ATP binding"/>
    <property type="evidence" value="ECO:0007669"/>
    <property type="project" value="UniProtKB-KW"/>
</dbReference>
<dbReference type="InterPro" id="IPR004364">
    <property type="entry name" value="Aa-tRNA-synt_II"/>
</dbReference>
<organism evidence="10 11">
    <name type="scientific">Candidatus Roizmanbacteria bacterium GW2011_GWA2_32_13</name>
    <dbReference type="NCBI Taxonomy" id="1618475"/>
    <lineage>
        <taxon>Bacteria</taxon>
        <taxon>Candidatus Roizmaniibacteriota</taxon>
    </lineage>
</organism>
<gene>
    <name evidence="10" type="ORF">UR23_C0018G0013</name>
</gene>
<dbReference type="GO" id="GO:0006430">
    <property type="term" value="P:lysyl-tRNA aminoacylation"/>
    <property type="evidence" value="ECO:0007669"/>
    <property type="project" value="InterPro"/>
</dbReference>
<evidence type="ECO:0000259" key="9">
    <source>
        <dbReference type="PROSITE" id="PS50862"/>
    </source>
</evidence>
<protein>
    <recommendedName>
        <fullName evidence="1 8">Lysine--tRNA ligase</fullName>
        <ecNumber evidence="1 8">6.1.1.6</ecNumber>
    </recommendedName>
</protein>
<keyword evidence="2" id="KW-0436">Ligase</keyword>
<dbReference type="InterPro" id="IPR045864">
    <property type="entry name" value="aa-tRNA-synth_II/BPL/LPL"/>
</dbReference>
<dbReference type="Pfam" id="PF01336">
    <property type="entry name" value="tRNA_anti-codon"/>
    <property type="match status" value="1"/>
</dbReference>
<keyword evidence="5" id="KW-0067">ATP-binding</keyword>
<keyword evidence="4" id="KW-0547">Nucleotide-binding</keyword>
<dbReference type="InterPro" id="IPR018149">
    <property type="entry name" value="Lys-tRNA-synth_II_C"/>
</dbReference>
<dbReference type="GO" id="GO:0000049">
    <property type="term" value="F:tRNA binding"/>
    <property type="evidence" value="ECO:0007669"/>
    <property type="project" value="TreeGrafter"/>
</dbReference>
<dbReference type="PATRIC" id="fig|1618475.3.peg.254"/>
<dbReference type="InterPro" id="IPR002313">
    <property type="entry name" value="Lys-tRNA-ligase_II"/>
</dbReference>
<dbReference type="Gene3D" id="3.30.930.10">
    <property type="entry name" value="Bira Bifunctional Protein, Domain 2"/>
    <property type="match status" value="1"/>
</dbReference>
<dbReference type="InterPro" id="IPR006195">
    <property type="entry name" value="aa-tRNA-synth_II"/>
</dbReference>
<evidence type="ECO:0000256" key="4">
    <source>
        <dbReference type="ARBA" id="ARBA00022741"/>
    </source>
</evidence>